<evidence type="ECO:0000313" key="2">
    <source>
        <dbReference type="EMBL" id="KAJ6830980.1"/>
    </source>
</evidence>
<reference evidence="2" key="2">
    <citation type="submission" date="2023-04" db="EMBL/GenBank/DDBJ databases">
        <authorList>
            <person name="Bruccoleri R.E."/>
            <person name="Oakeley E.J."/>
            <person name="Faust A.-M."/>
            <person name="Dessus-Babus S."/>
            <person name="Altorfer M."/>
            <person name="Burckhardt D."/>
            <person name="Oertli M."/>
            <person name="Naumann U."/>
            <person name="Petersen F."/>
            <person name="Wong J."/>
        </authorList>
    </citation>
    <scope>NUCLEOTIDE SEQUENCE</scope>
    <source>
        <strain evidence="2">GSM-AAB239-AS_SAM_17_03QT</strain>
        <tissue evidence="2">Leaf</tissue>
    </source>
</reference>
<sequence>MTTLPTPSHTTPTSPPIFLADFPTLFLPTDFSPYLYISLPLYLSSSPYLSPSLSYTPSTRCCSARAPAPVGATAGACRYRRGSGRPASLLAAAITTVISTTIIISITAITITIIFINHHHRQQTKP</sequence>
<gene>
    <name evidence="2" type="ORF">M6B38_351815</name>
</gene>
<accession>A0AAX6GQG4</accession>
<proteinExistence type="predicted"/>
<dbReference type="Proteomes" id="UP001140949">
    <property type="component" value="Unassembled WGS sequence"/>
</dbReference>
<keyword evidence="1" id="KW-0472">Membrane</keyword>
<organism evidence="2 3">
    <name type="scientific">Iris pallida</name>
    <name type="common">Sweet iris</name>
    <dbReference type="NCBI Taxonomy" id="29817"/>
    <lineage>
        <taxon>Eukaryota</taxon>
        <taxon>Viridiplantae</taxon>
        <taxon>Streptophyta</taxon>
        <taxon>Embryophyta</taxon>
        <taxon>Tracheophyta</taxon>
        <taxon>Spermatophyta</taxon>
        <taxon>Magnoliopsida</taxon>
        <taxon>Liliopsida</taxon>
        <taxon>Asparagales</taxon>
        <taxon>Iridaceae</taxon>
        <taxon>Iridoideae</taxon>
        <taxon>Irideae</taxon>
        <taxon>Iris</taxon>
    </lineage>
</organism>
<dbReference type="EMBL" id="JANAVB010017194">
    <property type="protein sequence ID" value="KAJ6830980.1"/>
    <property type="molecule type" value="Genomic_DNA"/>
</dbReference>
<reference evidence="2" key="1">
    <citation type="journal article" date="2023" name="GigaByte">
        <title>Genome assembly of the bearded iris, Iris pallida Lam.</title>
        <authorList>
            <person name="Bruccoleri R.E."/>
            <person name="Oakeley E.J."/>
            <person name="Faust A.M.E."/>
            <person name="Altorfer M."/>
            <person name="Dessus-Babus S."/>
            <person name="Burckhardt D."/>
            <person name="Oertli M."/>
            <person name="Naumann U."/>
            <person name="Petersen F."/>
            <person name="Wong J."/>
        </authorList>
    </citation>
    <scope>NUCLEOTIDE SEQUENCE</scope>
    <source>
        <strain evidence="2">GSM-AAB239-AS_SAM_17_03QT</strain>
    </source>
</reference>
<comment type="caution">
    <text evidence="2">The sequence shown here is derived from an EMBL/GenBank/DDBJ whole genome shotgun (WGS) entry which is preliminary data.</text>
</comment>
<keyword evidence="1" id="KW-1133">Transmembrane helix</keyword>
<keyword evidence="3" id="KW-1185">Reference proteome</keyword>
<keyword evidence="1" id="KW-0812">Transmembrane</keyword>
<evidence type="ECO:0000256" key="1">
    <source>
        <dbReference type="SAM" id="Phobius"/>
    </source>
</evidence>
<dbReference type="AlphaFoldDB" id="A0AAX6GQG4"/>
<name>A0AAX6GQG4_IRIPA</name>
<evidence type="ECO:0000313" key="3">
    <source>
        <dbReference type="Proteomes" id="UP001140949"/>
    </source>
</evidence>
<protein>
    <submittedName>
        <fullName evidence="2">Transcription factor MYB16 isoform X2</fullName>
    </submittedName>
</protein>
<feature type="transmembrane region" description="Helical" evidence="1">
    <location>
        <begin position="89"/>
        <end position="116"/>
    </location>
</feature>